<sequence>MVPSRTLYNACFAACQLHLHSFRVVYQCREVIISNGEKKNWTRDVTGINRGSIHKLTPDNEFNEQ</sequence>
<dbReference type="EMBL" id="CCYD01000645">
    <property type="protein sequence ID" value="CEG42517.1"/>
    <property type="molecule type" value="Genomic_DNA"/>
</dbReference>
<reference evidence="2" key="1">
    <citation type="submission" date="2014-09" db="EMBL/GenBank/DDBJ databases">
        <authorList>
            <person name="Sharma Rahul"/>
            <person name="Thines Marco"/>
        </authorList>
    </citation>
    <scope>NUCLEOTIDE SEQUENCE [LARGE SCALE GENOMIC DNA]</scope>
</reference>
<organism evidence="1 2">
    <name type="scientific">Plasmopara halstedii</name>
    <name type="common">Downy mildew of sunflower</name>
    <dbReference type="NCBI Taxonomy" id="4781"/>
    <lineage>
        <taxon>Eukaryota</taxon>
        <taxon>Sar</taxon>
        <taxon>Stramenopiles</taxon>
        <taxon>Oomycota</taxon>
        <taxon>Peronosporomycetes</taxon>
        <taxon>Peronosporales</taxon>
        <taxon>Peronosporaceae</taxon>
        <taxon>Plasmopara</taxon>
    </lineage>
</organism>
<accession>A0A0P1AMG6</accession>
<dbReference type="GeneID" id="36407840"/>
<keyword evidence="2" id="KW-1185">Reference proteome</keyword>
<dbReference type="AlphaFoldDB" id="A0A0P1AMG6"/>
<dbReference type="Proteomes" id="UP000054928">
    <property type="component" value="Unassembled WGS sequence"/>
</dbReference>
<name>A0A0P1AMG6_PLAHL</name>
<evidence type="ECO:0000313" key="1">
    <source>
        <dbReference type="EMBL" id="CEG42517.1"/>
    </source>
</evidence>
<evidence type="ECO:0000313" key="2">
    <source>
        <dbReference type="Proteomes" id="UP000054928"/>
    </source>
</evidence>
<proteinExistence type="predicted"/>
<dbReference type="RefSeq" id="XP_024578886.1">
    <property type="nucleotide sequence ID" value="XM_024728406.1"/>
</dbReference>
<protein>
    <submittedName>
        <fullName evidence="1">Uncharacterized protein</fullName>
    </submittedName>
</protein>